<dbReference type="SUPFAM" id="SSF50118">
    <property type="entry name" value="Cell growth inhibitor/plasmid maintenance toxic component"/>
    <property type="match status" value="1"/>
</dbReference>
<proteinExistence type="predicted"/>
<dbReference type="Proteomes" id="UP000324517">
    <property type="component" value="Unassembled WGS sequence"/>
</dbReference>
<dbReference type="EMBL" id="VTET01000001">
    <property type="protein sequence ID" value="TYS74531.1"/>
    <property type="molecule type" value="Genomic_DNA"/>
</dbReference>
<gene>
    <name evidence="1" type="ORF">FZC75_02200</name>
</gene>
<dbReference type="InterPro" id="IPR011067">
    <property type="entry name" value="Plasmid_toxin/cell-grow_inhib"/>
</dbReference>
<dbReference type="AlphaFoldDB" id="A0A5D4TIF6"/>
<reference evidence="1 2" key="1">
    <citation type="submission" date="2019-08" db="EMBL/GenBank/DDBJ databases">
        <title>Bacillus genomes from the desert of Cuatro Cienegas, Coahuila.</title>
        <authorList>
            <person name="Olmedo-Alvarez G."/>
        </authorList>
    </citation>
    <scope>NUCLEOTIDE SEQUENCE [LARGE SCALE GENOMIC DNA]</scope>
    <source>
        <strain evidence="1 2">CH98b_3T</strain>
    </source>
</reference>
<sequence>MILRNDNDSKERVQDIVKSIYGTLLDKDKEYAINYAEWILKLLKDGHHNKQQVELNKQIRFLKPKTDSESLRLVKKLKQKRSKHMPKEYPTSLQKGDIINVEFGSGYCDELDSNHYGVILSNIVGSMYLVAPLTSVKPKGGEILYYDDLGLPSKDKTITKSYVLFNQIKFIHFRRLEKITSVKNGKKHLSPVRVKEIIDKFNSVIA</sequence>
<protein>
    <submittedName>
        <fullName evidence="1">Uncharacterized protein</fullName>
    </submittedName>
</protein>
<dbReference type="OrthoDB" id="2876793at2"/>
<evidence type="ECO:0000313" key="1">
    <source>
        <dbReference type="EMBL" id="TYS74531.1"/>
    </source>
</evidence>
<dbReference type="Gene3D" id="2.30.30.110">
    <property type="match status" value="1"/>
</dbReference>
<dbReference type="RefSeq" id="WP_148978282.1">
    <property type="nucleotide sequence ID" value="NZ_JBNILM010000001.1"/>
</dbReference>
<comment type="caution">
    <text evidence="1">The sequence shown here is derived from an EMBL/GenBank/DDBJ whole genome shotgun (WGS) entry which is preliminary data.</text>
</comment>
<name>A0A5D4TIF6_9BACI</name>
<evidence type="ECO:0000313" key="2">
    <source>
        <dbReference type="Proteomes" id="UP000324517"/>
    </source>
</evidence>
<organism evidence="1 2">
    <name type="scientific">Sutcliffiella horikoshii</name>
    <dbReference type="NCBI Taxonomy" id="79883"/>
    <lineage>
        <taxon>Bacteria</taxon>
        <taxon>Bacillati</taxon>
        <taxon>Bacillota</taxon>
        <taxon>Bacilli</taxon>
        <taxon>Bacillales</taxon>
        <taxon>Bacillaceae</taxon>
        <taxon>Sutcliffiella</taxon>
    </lineage>
</organism>
<accession>A0A5D4TIF6</accession>